<accession>A0A2T3BE09</accession>
<name>A0A2T3BE09_AMORE</name>
<dbReference type="PANTHER" id="PTHR42085">
    <property type="entry name" value="F-BOX DOMAIN-CONTAINING PROTEIN"/>
    <property type="match status" value="1"/>
</dbReference>
<keyword evidence="2" id="KW-1185">Reference proteome</keyword>
<sequence>MTRPFLEVFPREIRDQIYTFVLASPSGVVTLSPWTLEVARSLSLVRTCKQIRRECKDIIWLHNGLKLREPTQLTHKLNDLWKFRSVKYVQHLKIYLALLDRDELEWMSTAFQALAGWSRNGSLRSITLTAVRDRPRSVDEFHEELDLMIHGVPVDGRLYRESSARTTMVINTGWPQFSHWGKQMWLREMLLDPSQTYEFLKKMHDTLRGELWVDGVLCFKDQKQVVQAFNLDPRDGEVQFIVGGSSAR</sequence>
<dbReference type="RefSeq" id="XP_024725164.1">
    <property type="nucleotide sequence ID" value="XM_024863298.1"/>
</dbReference>
<evidence type="ECO:0008006" key="3">
    <source>
        <dbReference type="Google" id="ProtNLM"/>
    </source>
</evidence>
<dbReference type="EMBL" id="KZ679006">
    <property type="protein sequence ID" value="PSS27639.1"/>
    <property type="molecule type" value="Genomic_DNA"/>
</dbReference>
<evidence type="ECO:0000313" key="2">
    <source>
        <dbReference type="Proteomes" id="UP000241818"/>
    </source>
</evidence>
<dbReference type="Proteomes" id="UP000241818">
    <property type="component" value="Unassembled WGS sequence"/>
</dbReference>
<proteinExistence type="predicted"/>
<dbReference type="OrthoDB" id="5314997at2759"/>
<organism evidence="1 2">
    <name type="scientific">Amorphotheca resinae ATCC 22711</name>
    <dbReference type="NCBI Taxonomy" id="857342"/>
    <lineage>
        <taxon>Eukaryota</taxon>
        <taxon>Fungi</taxon>
        <taxon>Dikarya</taxon>
        <taxon>Ascomycota</taxon>
        <taxon>Pezizomycotina</taxon>
        <taxon>Leotiomycetes</taxon>
        <taxon>Helotiales</taxon>
        <taxon>Amorphothecaceae</taxon>
        <taxon>Amorphotheca</taxon>
    </lineage>
</organism>
<dbReference type="InParanoid" id="A0A2T3BE09"/>
<dbReference type="PANTHER" id="PTHR42085:SF2">
    <property type="entry name" value="F-BOX DOMAIN-CONTAINING PROTEIN"/>
    <property type="match status" value="1"/>
</dbReference>
<reference evidence="1 2" key="1">
    <citation type="journal article" date="2018" name="New Phytol.">
        <title>Comparative genomics and transcriptomics depict ericoid mycorrhizal fungi as versatile saprotrophs and plant mutualists.</title>
        <authorList>
            <person name="Martino E."/>
            <person name="Morin E."/>
            <person name="Grelet G.A."/>
            <person name="Kuo A."/>
            <person name="Kohler A."/>
            <person name="Daghino S."/>
            <person name="Barry K.W."/>
            <person name="Cichocki N."/>
            <person name="Clum A."/>
            <person name="Dockter R.B."/>
            <person name="Hainaut M."/>
            <person name="Kuo R.C."/>
            <person name="LaButti K."/>
            <person name="Lindahl B.D."/>
            <person name="Lindquist E.A."/>
            <person name="Lipzen A."/>
            <person name="Khouja H.R."/>
            <person name="Magnuson J."/>
            <person name="Murat C."/>
            <person name="Ohm R.A."/>
            <person name="Singer S.W."/>
            <person name="Spatafora J.W."/>
            <person name="Wang M."/>
            <person name="Veneault-Fourrey C."/>
            <person name="Henrissat B."/>
            <person name="Grigoriev I.V."/>
            <person name="Martin F.M."/>
            <person name="Perotto S."/>
        </authorList>
    </citation>
    <scope>NUCLEOTIDE SEQUENCE [LARGE SCALE GENOMIC DNA]</scope>
    <source>
        <strain evidence="1 2">ATCC 22711</strain>
    </source>
</reference>
<gene>
    <name evidence="1" type="ORF">M430DRAFT_156631</name>
</gene>
<dbReference type="GeneID" id="36571379"/>
<protein>
    <recommendedName>
        <fullName evidence="3">F-box domain-containing protein</fullName>
    </recommendedName>
</protein>
<evidence type="ECO:0000313" key="1">
    <source>
        <dbReference type="EMBL" id="PSS27639.1"/>
    </source>
</evidence>
<dbReference type="InterPro" id="IPR038883">
    <property type="entry name" value="AN11006-like"/>
</dbReference>
<dbReference type="AlphaFoldDB" id="A0A2T3BE09"/>